<organism evidence="1 2">
    <name type="scientific">Pleurotus cornucopiae</name>
    <name type="common">Cornucopia mushroom</name>
    <dbReference type="NCBI Taxonomy" id="5321"/>
    <lineage>
        <taxon>Eukaryota</taxon>
        <taxon>Fungi</taxon>
        <taxon>Dikarya</taxon>
        <taxon>Basidiomycota</taxon>
        <taxon>Agaricomycotina</taxon>
        <taxon>Agaricomycetes</taxon>
        <taxon>Agaricomycetidae</taxon>
        <taxon>Agaricales</taxon>
        <taxon>Pleurotineae</taxon>
        <taxon>Pleurotaceae</taxon>
        <taxon>Pleurotus</taxon>
    </lineage>
</organism>
<dbReference type="EMBL" id="WQMT02000002">
    <property type="protein sequence ID" value="KAG9226496.1"/>
    <property type="molecule type" value="Genomic_DNA"/>
</dbReference>
<name>A0ACB7J8U4_PLECO</name>
<evidence type="ECO:0000313" key="1">
    <source>
        <dbReference type="EMBL" id="KAG9226496.1"/>
    </source>
</evidence>
<protein>
    <submittedName>
        <fullName evidence="1">Uncharacterized protein</fullName>
    </submittedName>
</protein>
<comment type="caution">
    <text evidence="1">The sequence shown here is derived from an EMBL/GenBank/DDBJ whole genome shotgun (WGS) entry which is preliminary data.</text>
</comment>
<accession>A0ACB7J8U4</accession>
<dbReference type="Proteomes" id="UP000824881">
    <property type="component" value="Unassembled WGS sequence"/>
</dbReference>
<reference evidence="1 2" key="1">
    <citation type="journal article" date="2021" name="Appl. Environ. Microbiol.">
        <title>Genetic linkage and physical mapping for an oyster mushroom Pleurotus cornucopiae and QTL analysis for the trait cap color.</title>
        <authorList>
            <person name="Zhang Y."/>
            <person name="Gao W."/>
            <person name="Sonnenberg A."/>
            <person name="Chen Q."/>
            <person name="Zhang J."/>
            <person name="Huang C."/>
        </authorList>
    </citation>
    <scope>NUCLEOTIDE SEQUENCE [LARGE SCALE GENOMIC DNA]</scope>
    <source>
        <strain evidence="1">CCMSSC00406</strain>
    </source>
</reference>
<sequence>MASAPFPATVPQMYDVDAEKRDVIEEKLQIETTTTPASADDFPDGGLRAWSVVLGASLSAFSTFGYVNAWGVFQSYYEQEILPTTSPSTIAWIGSIQYSLIFLPGLFFGRLFDLGYFKIPFFISSTILILATFLVAQCTEYWHFLLCQGFAIGLASGAIFGPNIGIVGHWFLKRRGLAFGFTAAGSSIGGTVFPIAARKLIPQVGFPWTMRIIGFVLILTIGIPNVVLQRRLPPKKVSGGLFNLRAFKSIPYTLYTLSCIVAFLGLYTVLTYIDISATSFGISADTSFYLVSIANAGSLFGRLFAGVTSDNIGAVNIIAPMTLVAAVLTYAWPYAKDLPSLIVVAIIYGFASGTFVSIFAMPIYSFGAIEDVGRRVGMCMTLVALGALAGPPISGAINRATGGYTAVGYYAGSMILVAVVLMLISRHLVLKRVWGKF</sequence>
<evidence type="ECO:0000313" key="2">
    <source>
        <dbReference type="Proteomes" id="UP000824881"/>
    </source>
</evidence>
<keyword evidence="2" id="KW-1185">Reference proteome</keyword>
<proteinExistence type="predicted"/>
<gene>
    <name evidence="1" type="ORF">CCMSSC00406_0005837</name>
</gene>